<evidence type="ECO:0000313" key="3">
    <source>
        <dbReference type="Proteomes" id="UP000290365"/>
    </source>
</evidence>
<evidence type="ECO:0000256" key="1">
    <source>
        <dbReference type="SAM" id="Phobius"/>
    </source>
</evidence>
<dbReference type="AlphaFoldDB" id="A0A4P6JKD7"/>
<gene>
    <name evidence="2" type="ORF">EPA93_06260</name>
</gene>
<proteinExistence type="predicted"/>
<reference evidence="2 3" key="1">
    <citation type="submission" date="2019-01" db="EMBL/GenBank/DDBJ databases">
        <title>Ktedonosporobacter rubrisoli SCAWS-G2.</title>
        <authorList>
            <person name="Huang Y."/>
            <person name="Yan B."/>
        </authorList>
    </citation>
    <scope>NUCLEOTIDE SEQUENCE [LARGE SCALE GENOMIC DNA]</scope>
    <source>
        <strain evidence="2 3">SCAWS-G2</strain>
    </source>
</reference>
<accession>A0A4P6JKD7</accession>
<dbReference type="RefSeq" id="WP_129886226.1">
    <property type="nucleotide sequence ID" value="NZ_CP035758.1"/>
</dbReference>
<name>A0A4P6JKD7_KTERU</name>
<dbReference type="EMBL" id="CP035758">
    <property type="protein sequence ID" value="QBD75628.1"/>
    <property type="molecule type" value="Genomic_DNA"/>
</dbReference>
<protein>
    <submittedName>
        <fullName evidence="2">Uncharacterized protein</fullName>
    </submittedName>
</protein>
<evidence type="ECO:0000313" key="2">
    <source>
        <dbReference type="EMBL" id="QBD75628.1"/>
    </source>
</evidence>
<feature type="transmembrane region" description="Helical" evidence="1">
    <location>
        <begin position="55"/>
        <end position="75"/>
    </location>
</feature>
<feature type="transmembrane region" description="Helical" evidence="1">
    <location>
        <begin position="12"/>
        <end position="35"/>
    </location>
</feature>
<dbReference type="KEGG" id="kbs:EPA93_06260"/>
<keyword evidence="1" id="KW-0472">Membrane</keyword>
<keyword evidence="1" id="KW-0812">Transmembrane</keyword>
<sequence>MEQIVSLMGSGALVLHSGGALIVIIIALDIAGIIILRLWHPWGRLQPRPGIRERLLIEAGFFLLALFILYVALLLTGNLW</sequence>
<keyword evidence="1" id="KW-1133">Transmembrane helix</keyword>
<keyword evidence="3" id="KW-1185">Reference proteome</keyword>
<dbReference type="Proteomes" id="UP000290365">
    <property type="component" value="Chromosome"/>
</dbReference>
<organism evidence="2 3">
    <name type="scientific">Ktedonosporobacter rubrisoli</name>
    <dbReference type="NCBI Taxonomy" id="2509675"/>
    <lineage>
        <taxon>Bacteria</taxon>
        <taxon>Bacillati</taxon>
        <taxon>Chloroflexota</taxon>
        <taxon>Ktedonobacteria</taxon>
        <taxon>Ktedonobacterales</taxon>
        <taxon>Ktedonosporobacteraceae</taxon>
        <taxon>Ktedonosporobacter</taxon>
    </lineage>
</organism>